<evidence type="ECO:0000256" key="1">
    <source>
        <dbReference type="SAM" id="MobiDB-lite"/>
    </source>
</evidence>
<name>A0A1E3SD74_MYCIE</name>
<dbReference type="Proteomes" id="UP000192739">
    <property type="component" value="Unassembled WGS sequence"/>
</dbReference>
<dbReference type="STRING" id="28445.BHQ20_14405"/>
<keyword evidence="3" id="KW-1185">Reference proteome</keyword>
<sequence length="68" mass="7860">MGDSIKMPPPLSRLPRVTAMRLRRLINRLSPMSNARRAMCRQSTRIHVNMSAPQRNRDQECEQGDNGR</sequence>
<accession>A0A1E3SD74</accession>
<proteinExistence type="predicted"/>
<feature type="compositionally biased region" description="Basic and acidic residues" evidence="1">
    <location>
        <begin position="55"/>
        <end position="68"/>
    </location>
</feature>
<dbReference type="AlphaFoldDB" id="A0A1E3SD74"/>
<feature type="region of interest" description="Disordered" evidence="1">
    <location>
        <begin position="45"/>
        <end position="68"/>
    </location>
</feature>
<organism evidence="2 3">
    <name type="scientific">Mycobacterium intermedium</name>
    <dbReference type="NCBI Taxonomy" id="28445"/>
    <lineage>
        <taxon>Bacteria</taxon>
        <taxon>Bacillati</taxon>
        <taxon>Actinomycetota</taxon>
        <taxon>Actinomycetes</taxon>
        <taxon>Mycobacteriales</taxon>
        <taxon>Mycobacteriaceae</taxon>
        <taxon>Mycobacterium</taxon>
        <taxon>Mycobacterium simiae complex</taxon>
    </lineage>
</organism>
<evidence type="ECO:0000313" key="3">
    <source>
        <dbReference type="Proteomes" id="UP000192739"/>
    </source>
</evidence>
<reference evidence="2 3" key="1">
    <citation type="submission" date="2017-02" db="EMBL/GenBank/DDBJ databases">
        <title>The new phylogeny of genus Mycobacterium.</title>
        <authorList>
            <person name="Tortoli E."/>
            <person name="Trovato A."/>
            <person name="Cirillo D.M."/>
        </authorList>
    </citation>
    <scope>NUCLEOTIDE SEQUENCE [LARGE SCALE GENOMIC DNA]</scope>
    <source>
        <strain evidence="2 3">DSM 44049</strain>
    </source>
</reference>
<dbReference type="EMBL" id="MVHT01000056">
    <property type="protein sequence ID" value="ORA99908.1"/>
    <property type="molecule type" value="Genomic_DNA"/>
</dbReference>
<evidence type="ECO:0000313" key="2">
    <source>
        <dbReference type="EMBL" id="ORA99908.1"/>
    </source>
</evidence>
<gene>
    <name evidence="2" type="ORF">BST27_19075</name>
</gene>
<protein>
    <submittedName>
        <fullName evidence="2">Uncharacterized protein</fullName>
    </submittedName>
</protein>
<feature type="compositionally biased region" description="Polar residues" evidence="1">
    <location>
        <begin position="45"/>
        <end position="54"/>
    </location>
</feature>
<comment type="caution">
    <text evidence="2">The sequence shown here is derived from an EMBL/GenBank/DDBJ whole genome shotgun (WGS) entry which is preliminary data.</text>
</comment>